<organism evidence="3 4">
    <name type="scientific">Xylaria arbuscula</name>
    <dbReference type="NCBI Taxonomy" id="114810"/>
    <lineage>
        <taxon>Eukaryota</taxon>
        <taxon>Fungi</taxon>
        <taxon>Dikarya</taxon>
        <taxon>Ascomycota</taxon>
        <taxon>Pezizomycotina</taxon>
        <taxon>Sordariomycetes</taxon>
        <taxon>Xylariomycetidae</taxon>
        <taxon>Xylariales</taxon>
        <taxon>Xylariaceae</taxon>
        <taxon>Xylaria</taxon>
    </lineage>
</organism>
<dbReference type="EMBL" id="JANPWZ010000948">
    <property type="protein sequence ID" value="KAJ3570317.1"/>
    <property type="molecule type" value="Genomic_DNA"/>
</dbReference>
<keyword evidence="4" id="KW-1185">Reference proteome</keyword>
<feature type="region of interest" description="Disordered" evidence="1">
    <location>
        <begin position="1"/>
        <end position="98"/>
    </location>
</feature>
<gene>
    <name evidence="3" type="ORF">NPX13_g5770</name>
</gene>
<name>A0A9W8NDE6_9PEZI</name>
<evidence type="ECO:0000259" key="2">
    <source>
        <dbReference type="Pfam" id="PF20516"/>
    </source>
</evidence>
<accession>A0A9W8NDE6</accession>
<proteinExistence type="predicted"/>
<dbReference type="InterPro" id="IPR046797">
    <property type="entry name" value="PDDEXK_12"/>
</dbReference>
<evidence type="ECO:0000256" key="1">
    <source>
        <dbReference type="SAM" id="MobiDB-lite"/>
    </source>
</evidence>
<evidence type="ECO:0000313" key="3">
    <source>
        <dbReference type="EMBL" id="KAJ3570317.1"/>
    </source>
</evidence>
<dbReference type="AlphaFoldDB" id="A0A9W8NDE6"/>
<sequence length="455" mass="51624">MPRTPSPTKRRRVESTADDDDIDNTDEVRNEATPRPTLRSRELSSHDSTSSNADNHVFSARDPDSISRTSSQSTRSTRSSRSSQSQNSRSQQSPVKRDLAMRFARDLPIQYRSLSVAPKNVQDLAEQLAEFEGKQGIMPECLQSTIQAYRSPSEPIKDYMFDKRRDSADSDLRSLNRELERLLEVRDNTLECNSRARVFHEVEWNETVHSPMLRLVTKRFATLACRNLCVRLPSPPSSAVFPMLIIFLDIRTQTSLAPRWANTEVPDSRVDYGIFVAPKPDSDLYSHMFTYIQQRATATGSELGQINPLLDIDIDRPLAVAIETKRLAAGVEKANTQLASFGRSMLRFKHDVATFLAKTRTRTQARTTKTCDAPFVLPLVIVIGVSWEVDFMVRENGLAVIYGPVSLGSTQTLTNCYRLYRSLDVLFQWSHEHCVDWWTGMLQPSNESEAVPKYK</sequence>
<reference evidence="3" key="1">
    <citation type="submission" date="2022-07" db="EMBL/GenBank/DDBJ databases">
        <title>Genome Sequence of Xylaria arbuscula.</title>
        <authorList>
            <person name="Buettner E."/>
        </authorList>
    </citation>
    <scope>NUCLEOTIDE SEQUENCE</scope>
    <source>
        <strain evidence="3">VT107</strain>
    </source>
</reference>
<dbReference type="Pfam" id="PF20516">
    <property type="entry name" value="PDDEXK_12"/>
    <property type="match status" value="1"/>
</dbReference>
<dbReference type="Proteomes" id="UP001148614">
    <property type="component" value="Unassembled WGS sequence"/>
</dbReference>
<protein>
    <recommendedName>
        <fullName evidence="2">PD-(D/E)XK nuclease-like domain-containing protein</fullName>
    </recommendedName>
</protein>
<feature type="domain" description="PD-(D/E)XK nuclease-like" evidence="2">
    <location>
        <begin position="158"/>
        <end position="433"/>
    </location>
</feature>
<feature type="compositionally biased region" description="Low complexity" evidence="1">
    <location>
        <begin position="67"/>
        <end position="93"/>
    </location>
</feature>
<feature type="compositionally biased region" description="Acidic residues" evidence="1">
    <location>
        <begin position="16"/>
        <end position="25"/>
    </location>
</feature>
<evidence type="ECO:0000313" key="4">
    <source>
        <dbReference type="Proteomes" id="UP001148614"/>
    </source>
</evidence>
<comment type="caution">
    <text evidence="3">The sequence shown here is derived from an EMBL/GenBank/DDBJ whole genome shotgun (WGS) entry which is preliminary data.</text>
</comment>